<dbReference type="SUPFAM" id="SSF101801">
    <property type="entry name" value="Surface presentation of antigens (SPOA)"/>
    <property type="match status" value="1"/>
</dbReference>
<dbReference type="Proteomes" id="UP000634647">
    <property type="component" value="Unassembled WGS sequence"/>
</dbReference>
<evidence type="ECO:0000256" key="3">
    <source>
        <dbReference type="ARBA" id="ARBA00011049"/>
    </source>
</evidence>
<dbReference type="AlphaFoldDB" id="A0AAN4ZYG4"/>
<keyword evidence="8" id="KW-0472">Membrane</keyword>
<sequence>MPETYQAIDLLHPETVFVNRLPDMTGVVERLFRHFRALLFQEFRYTLQSADGQFRILSHDEYLGNRPGYNLYGILALPPVKGLSLVILEGSLLAALVDELFGASAPAGPEQARGQISIMETRIGRRLVEMVVTSINVAFQQYFPVAAEIVRTEGFSALASVADAAEPFCVLSTTLGLSTGEGSVSIAIPYRGLEPFSEVLGAPMGGESQKEAHSQWIDRIAASIDTVPVEIAFEIGTTQLSAGALGALAEGDILPLALHRDARAIIGGAAVGTITYGAVGTNYGVYFANDQQEQ</sequence>
<evidence type="ECO:0000256" key="10">
    <source>
        <dbReference type="ARBA" id="ARBA00025044"/>
    </source>
</evidence>
<gene>
    <name evidence="12" type="primary">fliM</name>
    <name evidence="12" type="ORF">GCM10008024_00450</name>
    <name evidence="13" type="ORF">SAMN05444006_104173</name>
</gene>
<evidence type="ECO:0000256" key="1">
    <source>
        <dbReference type="ARBA" id="ARBA00004117"/>
    </source>
</evidence>
<dbReference type="CDD" id="cd17908">
    <property type="entry name" value="FliM"/>
    <property type="match status" value="1"/>
</dbReference>
<dbReference type="PRINTS" id="PR00955">
    <property type="entry name" value="FLGMOTORFLIM"/>
</dbReference>
<evidence type="ECO:0000256" key="8">
    <source>
        <dbReference type="ARBA" id="ARBA00023136"/>
    </source>
</evidence>
<keyword evidence="9" id="KW-0975">Bacterial flagellum</keyword>
<dbReference type="InterPro" id="IPR036429">
    <property type="entry name" value="SpoA-like_sf"/>
</dbReference>
<comment type="subcellular location">
    <subcellularLocation>
        <location evidence="1">Bacterial flagellum basal body</location>
    </subcellularLocation>
    <subcellularLocation>
        <location evidence="2">Cell membrane</location>
        <topology evidence="2">Peripheral membrane protein</topology>
    </subcellularLocation>
</comment>
<dbReference type="InterPro" id="IPR001689">
    <property type="entry name" value="Flag_FliM"/>
</dbReference>
<comment type="caution">
    <text evidence="12">The sequence shown here is derived from an EMBL/GenBank/DDBJ whole genome shotgun (WGS) entry which is preliminary data.</text>
</comment>
<reference evidence="12" key="1">
    <citation type="journal article" date="2014" name="Int. J. Syst. Evol. Microbiol.">
        <title>Complete genome sequence of Corynebacterium casei LMG S-19264T (=DSM 44701T), isolated from a smear-ripened cheese.</title>
        <authorList>
            <consortium name="US DOE Joint Genome Institute (JGI-PGF)"/>
            <person name="Walter F."/>
            <person name="Albersmeier A."/>
            <person name="Kalinowski J."/>
            <person name="Ruckert C."/>
        </authorList>
    </citation>
    <scope>NUCLEOTIDE SEQUENCE</scope>
    <source>
        <strain evidence="12">CGMCC 1.10859</strain>
    </source>
</reference>
<dbReference type="PANTHER" id="PTHR30034">
    <property type="entry name" value="FLAGELLAR MOTOR SWITCH PROTEIN FLIM"/>
    <property type="match status" value="1"/>
</dbReference>
<dbReference type="GO" id="GO:0050918">
    <property type="term" value="P:positive chemotaxis"/>
    <property type="evidence" value="ECO:0007669"/>
    <property type="project" value="TreeGrafter"/>
</dbReference>
<dbReference type="InterPro" id="IPR001543">
    <property type="entry name" value="FliN-like_C"/>
</dbReference>
<dbReference type="RefSeq" id="WP_035842873.1">
    <property type="nucleotide sequence ID" value="NZ_BNAB01000001.1"/>
</dbReference>
<evidence type="ECO:0000259" key="11">
    <source>
        <dbReference type="Pfam" id="PF01052"/>
    </source>
</evidence>
<reference evidence="13 14" key="2">
    <citation type="submission" date="2016-10" db="EMBL/GenBank/DDBJ databases">
        <authorList>
            <person name="Varghese N."/>
            <person name="Submissions S."/>
        </authorList>
    </citation>
    <scope>NUCLEOTIDE SEQUENCE [LARGE SCALE GENOMIC DNA]</scope>
    <source>
        <strain evidence="13 14">DSM 24802</strain>
    </source>
</reference>
<feature type="domain" description="Flagellar motor switch protein FliN-like C-terminal" evidence="11">
    <location>
        <begin position="224"/>
        <end position="285"/>
    </location>
</feature>
<dbReference type="EMBL" id="BNAB01000001">
    <property type="protein sequence ID" value="GHD98138.1"/>
    <property type="molecule type" value="Genomic_DNA"/>
</dbReference>
<evidence type="ECO:0000313" key="14">
    <source>
        <dbReference type="Proteomes" id="UP000199541"/>
    </source>
</evidence>
<organism evidence="12 15">
    <name type="scientific">Allgaiera indica</name>
    <dbReference type="NCBI Taxonomy" id="765699"/>
    <lineage>
        <taxon>Bacteria</taxon>
        <taxon>Pseudomonadati</taxon>
        <taxon>Pseudomonadota</taxon>
        <taxon>Alphaproteobacteria</taxon>
        <taxon>Rhodobacterales</taxon>
        <taxon>Paracoccaceae</taxon>
        <taxon>Allgaiera</taxon>
    </lineage>
</organism>
<evidence type="ECO:0000256" key="6">
    <source>
        <dbReference type="ARBA" id="ARBA00022500"/>
    </source>
</evidence>
<keyword evidence="7" id="KW-0283">Flagellar rotation</keyword>
<dbReference type="Pfam" id="PF02154">
    <property type="entry name" value="FliM"/>
    <property type="match status" value="1"/>
</dbReference>
<dbReference type="EMBL" id="FNOB01000004">
    <property type="protein sequence ID" value="SDW53145.1"/>
    <property type="molecule type" value="Genomic_DNA"/>
</dbReference>
<protein>
    <recommendedName>
        <fullName evidence="4">Flagellar motor switch protein FliM</fullName>
    </recommendedName>
</protein>
<dbReference type="GO" id="GO:0005886">
    <property type="term" value="C:plasma membrane"/>
    <property type="evidence" value="ECO:0007669"/>
    <property type="project" value="UniProtKB-SubCell"/>
</dbReference>
<comment type="similarity">
    <text evidence="3">Belongs to the FliM family.</text>
</comment>
<accession>A0AAN4ZYG4</accession>
<reference evidence="12" key="3">
    <citation type="submission" date="2023-06" db="EMBL/GenBank/DDBJ databases">
        <authorList>
            <person name="Sun Q."/>
            <person name="Zhou Y."/>
        </authorList>
    </citation>
    <scope>NUCLEOTIDE SEQUENCE</scope>
    <source>
        <strain evidence="12">CGMCC 1.10859</strain>
    </source>
</reference>
<dbReference type="Gene3D" id="2.30.330.10">
    <property type="entry name" value="SpoA-like"/>
    <property type="match status" value="1"/>
</dbReference>
<keyword evidence="5" id="KW-1003">Cell membrane</keyword>
<keyword evidence="12" id="KW-0969">Cilium</keyword>
<keyword evidence="14" id="KW-1185">Reference proteome</keyword>
<proteinExistence type="inferred from homology"/>
<dbReference type="GO" id="GO:0003774">
    <property type="term" value="F:cytoskeletal motor activity"/>
    <property type="evidence" value="ECO:0007669"/>
    <property type="project" value="InterPro"/>
</dbReference>
<evidence type="ECO:0000313" key="13">
    <source>
        <dbReference type="EMBL" id="SDW53145.1"/>
    </source>
</evidence>
<evidence type="ECO:0000256" key="5">
    <source>
        <dbReference type="ARBA" id="ARBA00022475"/>
    </source>
</evidence>
<evidence type="ECO:0000256" key="4">
    <source>
        <dbReference type="ARBA" id="ARBA00021898"/>
    </source>
</evidence>
<keyword evidence="6" id="KW-0145">Chemotaxis</keyword>
<evidence type="ECO:0000313" key="15">
    <source>
        <dbReference type="Proteomes" id="UP000634647"/>
    </source>
</evidence>
<evidence type="ECO:0000313" key="12">
    <source>
        <dbReference type="EMBL" id="GHD98138.1"/>
    </source>
</evidence>
<evidence type="ECO:0000256" key="7">
    <source>
        <dbReference type="ARBA" id="ARBA00022779"/>
    </source>
</evidence>
<dbReference type="Pfam" id="PF01052">
    <property type="entry name" value="FliMN_C"/>
    <property type="match status" value="1"/>
</dbReference>
<evidence type="ECO:0000256" key="9">
    <source>
        <dbReference type="ARBA" id="ARBA00023143"/>
    </source>
</evidence>
<evidence type="ECO:0000256" key="2">
    <source>
        <dbReference type="ARBA" id="ARBA00004202"/>
    </source>
</evidence>
<keyword evidence="12" id="KW-0966">Cell projection</keyword>
<dbReference type="GO" id="GO:0009425">
    <property type="term" value="C:bacterial-type flagellum basal body"/>
    <property type="evidence" value="ECO:0007669"/>
    <property type="project" value="UniProtKB-SubCell"/>
</dbReference>
<keyword evidence="12" id="KW-0282">Flagellum</keyword>
<name>A0AAN4ZYG4_9RHOB</name>
<comment type="function">
    <text evidence="10">FliM is one of three proteins (FliG, FliN, FliM) that forms the rotor-mounted switch complex (C ring), located at the base of the basal body. This complex interacts with the CheY and CheZ chemotaxis proteins, in addition to contacting components of the motor that determine the direction of flagellar rotation.</text>
</comment>
<dbReference type="Gene3D" id="3.40.1550.10">
    <property type="entry name" value="CheC-like"/>
    <property type="match status" value="1"/>
</dbReference>
<dbReference type="Proteomes" id="UP000199541">
    <property type="component" value="Unassembled WGS sequence"/>
</dbReference>
<dbReference type="InterPro" id="IPR028976">
    <property type="entry name" value="CheC-like_sf"/>
</dbReference>
<dbReference type="GO" id="GO:0071978">
    <property type="term" value="P:bacterial-type flagellum-dependent swarming motility"/>
    <property type="evidence" value="ECO:0007669"/>
    <property type="project" value="TreeGrafter"/>
</dbReference>
<dbReference type="PANTHER" id="PTHR30034:SF6">
    <property type="entry name" value="YOP PROTEINS TRANSLOCATION PROTEIN Q"/>
    <property type="match status" value="1"/>
</dbReference>